<dbReference type="SUPFAM" id="SSF51735">
    <property type="entry name" value="NAD(P)-binding Rossmann-fold domains"/>
    <property type="match status" value="1"/>
</dbReference>
<dbReference type="InterPro" id="IPR011032">
    <property type="entry name" value="GroES-like_sf"/>
</dbReference>
<dbReference type="GO" id="GO:0016491">
    <property type="term" value="F:oxidoreductase activity"/>
    <property type="evidence" value="ECO:0007669"/>
    <property type="project" value="InterPro"/>
</dbReference>
<protein>
    <submittedName>
        <fullName evidence="2">Zinc alcohol</fullName>
    </submittedName>
</protein>
<dbReference type="CDD" id="cd08267">
    <property type="entry name" value="MDR1"/>
    <property type="match status" value="1"/>
</dbReference>
<dbReference type="InterPro" id="IPR050700">
    <property type="entry name" value="YIM1/Zinc_Alcohol_DH_Fams"/>
</dbReference>
<name>A0A0M9EPU0_FUSLA</name>
<dbReference type="OrthoDB" id="201656at2759"/>
<dbReference type="PANTHER" id="PTHR11695">
    <property type="entry name" value="ALCOHOL DEHYDROGENASE RELATED"/>
    <property type="match status" value="1"/>
</dbReference>
<organism evidence="2 3">
    <name type="scientific">Fusarium langsethiae</name>
    <dbReference type="NCBI Taxonomy" id="179993"/>
    <lineage>
        <taxon>Eukaryota</taxon>
        <taxon>Fungi</taxon>
        <taxon>Dikarya</taxon>
        <taxon>Ascomycota</taxon>
        <taxon>Pezizomycotina</taxon>
        <taxon>Sordariomycetes</taxon>
        <taxon>Hypocreomycetidae</taxon>
        <taxon>Hypocreales</taxon>
        <taxon>Nectriaceae</taxon>
        <taxon>Fusarium</taxon>
    </lineage>
</organism>
<evidence type="ECO:0000313" key="3">
    <source>
        <dbReference type="Proteomes" id="UP000037904"/>
    </source>
</evidence>
<proteinExistence type="predicted"/>
<dbReference type="Proteomes" id="UP000037904">
    <property type="component" value="Unassembled WGS sequence"/>
</dbReference>
<comment type="caution">
    <text evidence="2">The sequence shown here is derived from an EMBL/GenBank/DDBJ whole genome shotgun (WGS) entry which is preliminary data.</text>
</comment>
<gene>
    <name evidence="2" type="ORF">FLAG1_10162</name>
</gene>
<dbReference type="Pfam" id="PF08240">
    <property type="entry name" value="ADH_N"/>
    <property type="match status" value="1"/>
</dbReference>
<dbReference type="SUPFAM" id="SSF50129">
    <property type="entry name" value="GroES-like"/>
    <property type="match status" value="1"/>
</dbReference>
<dbReference type="EMBL" id="JXCE01000490">
    <property type="protein sequence ID" value="KPA37046.1"/>
    <property type="molecule type" value="Genomic_DNA"/>
</dbReference>
<dbReference type="AlphaFoldDB" id="A0A0M9EPU0"/>
<evidence type="ECO:0000259" key="1">
    <source>
        <dbReference type="SMART" id="SM00829"/>
    </source>
</evidence>
<evidence type="ECO:0000313" key="2">
    <source>
        <dbReference type="EMBL" id="KPA37046.1"/>
    </source>
</evidence>
<dbReference type="InterPro" id="IPR013154">
    <property type="entry name" value="ADH-like_N"/>
</dbReference>
<feature type="domain" description="Enoyl reductase (ER)" evidence="1">
    <location>
        <begin position="15"/>
        <end position="326"/>
    </location>
</feature>
<sequence length="331" mass="35691">MATTQAWQYMDARKGLENSLSLNKSAAAPSAASLRKGQILVKVIAAAVNPADYKLPEIGIISKLFIKKPATPGFDFCGRVVATHDSEQGFSEGQLVYGALSPLSEHGTLSQLTIVPTSECVPLPDDIDPHEAAAMGTAGLTAYQALIAGNATQGSRVFINGGSGGTGTFGIQWAKALGSHVTTTCSTANVELCQRLGADVVIDYKKVDIISELEKNSEEFDIVVDNVGTPGLYENSHRFVKPDGVYLQVHFNMTALRRAIQPAWLGGGRRQHKIVGLKIKTDDLAQLGKWLREGKVKPVIETWEWENVPKAYTKLKSGRTVGKIVVRVPDH</sequence>
<dbReference type="Gene3D" id="3.40.50.720">
    <property type="entry name" value="NAD(P)-binding Rossmann-like Domain"/>
    <property type="match status" value="1"/>
</dbReference>
<dbReference type="InterPro" id="IPR020843">
    <property type="entry name" value="ER"/>
</dbReference>
<dbReference type="GO" id="GO:0005739">
    <property type="term" value="C:mitochondrion"/>
    <property type="evidence" value="ECO:0007669"/>
    <property type="project" value="TreeGrafter"/>
</dbReference>
<dbReference type="InterPro" id="IPR036291">
    <property type="entry name" value="NAD(P)-bd_dom_sf"/>
</dbReference>
<accession>A0A0M9EPU0</accession>
<keyword evidence="3" id="KW-1185">Reference proteome</keyword>
<dbReference type="PANTHER" id="PTHR11695:SF294">
    <property type="entry name" value="RETICULON-4-INTERACTING PROTEIN 1, MITOCHONDRIAL"/>
    <property type="match status" value="1"/>
</dbReference>
<reference evidence="2 3" key="1">
    <citation type="submission" date="2015-04" db="EMBL/GenBank/DDBJ databases">
        <title>The draft genome sequence of Fusarium langsethiae, a T-2/HT-2 mycotoxin producer.</title>
        <authorList>
            <person name="Lysoe E."/>
            <person name="Divon H.H."/>
            <person name="Terzi V."/>
            <person name="Orru L."/>
            <person name="Lamontanara A."/>
            <person name="Kolseth A.-K."/>
            <person name="Frandsen R.J."/>
            <person name="Nielsen K."/>
            <person name="Thrane U."/>
        </authorList>
    </citation>
    <scope>NUCLEOTIDE SEQUENCE [LARGE SCALE GENOMIC DNA]</scope>
    <source>
        <strain evidence="2 3">Fl201059</strain>
    </source>
</reference>
<dbReference type="SMART" id="SM00829">
    <property type="entry name" value="PKS_ER"/>
    <property type="match status" value="1"/>
</dbReference>
<dbReference type="Pfam" id="PF13602">
    <property type="entry name" value="ADH_zinc_N_2"/>
    <property type="match status" value="1"/>
</dbReference>
<dbReference type="Gene3D" id="3.90.180.10">
    <property type="entry name" value="Medium-chain alcohol dehydrogenases, catalytic domain"/>
    <property type="match status" value="1"/>
</dbReference>